<dbReference type="Proteomes" id="UP000674234">
    <property type="component" value="Unassembled WGS sequence"/>
</dbReference>
<dbReference type="AlphaFoldDB" id="A0A940WDH5"/>
<proteinExistence type="predicted"/>
<dbReference type="RefSeq" id="WP_210154817.1">
    <property type="nucleotide sequence ID" value="NZ_JAFCNB010000003.1"/>
</dbReference>
<dbReference type="EMBL" id="JAFCNB010000003">
    <property type="protein sequence ID" value="MBP2703505.1"/>
    <property type="molecule type" value="Genomic_DNA"/>
</dbReference>
<reference evidence="1" key="1">
    <citation type="submission" date="2021-02" db="EMBL/GenBank/DDBJ databases">
        <title>Draft genome sequence of Microbispora sp. RL4-1S isolated from rice leaves in Thailand.</title>
        <authorList>
            <person name="Muangham S."/>
            <person name="Duangmal K."/>
        </authorList>
    </citation>
    <scope>NUCLEOTIDE SEQUENCE</scope>
    <source>
        <strain evidence="1">RL4-1S</strain>
    </source>
</reference>
<sequence length="200" mass="21713">MAMEIRDDLMTSDLTDVTAQRVQTTPDRWTVTGRHGLYDRNQAITAMTIAELRARTPAPNTEILIANREQELLIPPLPRDPWALLQTMRNAARQASSLTSQPEFDGPPFLGDLAEIAARSGETAGYVGGLVERVVEIVADMSEGAHPDDETAPFDVRHWAGAETHGVRAVALLREAAEHLQHMHREAAAAQHLGAAAAAS</sequence>
<gene>
    <name evidence="1" type="ORF">JOL79_06795</name>
</gene>
<keyword evidence="2" id="KW-1185">Reference proteome</keyword>
<organism evidence="1 2">
    <name type="scientific">Microbispora oryzae</name>
    <dbReference type="NCBI Taxonomy" id="2806554"/>
    <lineage>
        <taxon>Bacteria</taxon>
        <taxon>Bacillati</taxon>
        <taxon>Actinomycetota</taxon>
        <taxon>Actinomycetes</taxon>
        <taxon>Streptosporangiales</taxon>
        <taxon>Streptosporangiaceae</taxon>
        <taxon>Microbispora</taxon>
    </lineage>
</organism>
<name>A0A940WDH5_9ACTN</name>
<accession>A0A940WDH5</accession>
<evidence type="ECO:0000313" key="2">
    <source>
        <dbReference type="Proteomes" id="UP000674234"/>
    </source>
</evidence>
<protein>
    <submittedName>
        <fullName evidence="1">Uncharacterized protein</fullName>
    </submittedName>
</protein>
<comment type="caution">
    <text evidence="1">The sequence shown here is derived from an EMBL/GenBank/DDBJ whole genome shotgun (WGS) entry which is preliminary data.</text>
</comment>
<evidence type="ECO:0000313" key="1">
    <source>
        <dbReference type="EMBL" id="MBP2703505.1"/>
    </source>
</evidence>